<gene>
    <name evidence="1" type="ORF">GCM10018793_24650</name>
</gene>
<keyword evidence="2" id="KW-1185">Reference proteome</keyword>
<dbReference type="Proteomes" id="UP000603708">
    <property type="component" value="Unassembled WGS sequence"/>
</dbReference>
<reference evidence="1" key="1">
    <citation type="journal article" date="2014" name="Int. J. Syst. Evol. Microbiol.">
        <title>Complete genome sequence of Corynebacterium casei LMG S-19264T (=DSM 44701T), isolated from a smear-ripened cheese.</title>
        <authorList>
            <consortium name="US DOE Joint Genome Institute (JGI-PGF)"/>
            <person name="Walter F."/>
            <person name="Albersmeier A."/>
            <person name="Kalinowski J."/>
            <person name="Ruckert C."/>
        </authorList>
    </citation>
    <scope>NUCLEOTIDE SEQUENCE</scope>
    <source>
        <strain evidence="1">JCM 5069</strain>
    </source>
</reference>
<reference evidence="1" key="2">
    <citation type="submission" date="2020-09" db="EMBL/GenBank/DDBJ databases">
        <authorList>
            <person name="Sun Q."/>
            <person name="Ohkuma M."/>
        </authorList>
    </citation>
    <scope>NUCLEOTIDE SEQUENCE</scope>
    <source>
        <strain evidence="1">JCM 5069</strain>
    </source>
</reference>
<name>A0A919G330_9ACTN</name>
<evidence type="ECO:0000313" key="2">
    <source>
        <dbReference type="Proteomes" id="UP000603708"/>
    </source>
</evidence>
<evidence type="ECO:0008006" key="3">
    <source>
        <dbReference type="Google" id="ProtNLM"/>
    </source>
</evidence>
<dbReference type="EMBL" id="BNCD01000006">
    <property type="protein sequence ID" value="GHH77192.1"/>
    <property type="molecule type" value="Genomic_DNA"/>
</dbReference>
<dbReference type="AlphaFoldDB" id="A0A919G330"/>
<comment type="caution">
    <text evidence="1">The sequence shown here is derived from an EMBL/GenBank/DDBJ whole genome shotgun (WGS) entry which is preliminary data.</text>
</comment>
<sequence>MASTPNIETHEISDADLDMVSGGLADSLTSIAPSVTGLASVEGPLATVVSNVAPSVEVNASGVSGLIGNA</sequence>
<accession>A0A919G330</accession>
<evidence type="ECO:0000313" key="1">
    <source>
        <dbReference type="EMBL" id="GHH77192.1"/>
    </source>
</evidence>
<protein>
    <recommendedName>
        <fullName evidence="3">Type A2 lantipeptide</fullName>
    </recommendedName>
</protein>
<dbReference type="RefSeq" id="WP_189931091.1">
    <property type="nucleotide sequence ID" value="NZ_BNCD01000006.1"/>
</dbReference>
<proteinExistence type="predicted"/>
<organism evidence="1 2">
    <name type="scientific">Streptomyces sulfonofaciens</name>
    <dbReference type="NCBI Taxonomy" id="68272"/>
    <lineage>
        <taxon>Bacteria</taxon>
        <taxon>Bacillati</taxon>
        <taxon>Actinomycetota</taxon>
        <taxon>Actinomycetes</taxon>
        <taxon>Kitasatosporales</taxon>
        <taxon>Streptomycetaceae</taxon>
        <taxon>Streptomyces</taxon>
    </lineage>
</organism>